<protein>
    <submittedName>
        <fullName evidence="1">Uncharacterized protein</fullName>
    </submittedName>
</protein>
<organism evidence="1 2">
    <name type="scientific">Pseudomonas abietaniphila</name>
    <dbReference type="NCBI Taxonomy" id="89065"/>
    <lineage>
        <taxon>Bacteria</taxon>
        <taxon>Pseudomonadati</taxon>
        <taxon>Pseudomonadota</taxon>
        <taxon>Gammaproteobacteria</taxon>
        <taxon>Pseudomonadales</taxon>
        <taxon>Pseudomonadaceae</taxon>
        <taxon>Pseudomonas</taxon>
    </lineage>
</organism>
<gene>
    <name evidence="1" type="ORF">SAMN05216605_12178</name>
</gene>
<dbReference type="OrthoDB" id="6897339at2"/>
<dbReference type="STRING" id="89065.SAMN05216605_12178"/>
<reference evidence="2" key="1">
    <citation type="submission" date="2016-10" db="EMBL/GenBank/DDBJ databases">
        <authorList>
            <person name="Varghese N."/>
            <person name="Submissions S."/>
        </authorList>
    </citation>
    <scope>NUCLEOTIDE SEQUENCE [LARGE SCALE GENOMIC DNA]</scope>
    <source>
        <strain evidence="2">ATCC 700689</strain>
    </source>
</reference>
<dbReference type="RefSeq" id="WP_074758209.1">
    <property type="nucleotide sequence ID" value="NZ_FNCO01000021.1"/>
</dbReference>
<name>A0A1G8QVJ1_9PSED</name>
<dbReference type="Proteomes" id="UP000182894">
    <property type="component" value="Unassembled WGS sequence"/>
</dbReference>
<dbReference type="EMBL" id="FNCO01000021">
    <property type="protein sequence ID" value="SDJ08754.1"/>
    <property type="molecule type" value="Genomic_DNA"/>
</dbReference>
<accession>A0A1G8QVJ1</accession>
<keyword evidence="2" id="KW-1185">Reference proteome</keyword>
<dbReference type="AlphaFoldDB" id="A0A1G8QVJ1"/>
<evidence type="ECO:0000313" key="1">
    <source>
        <dbReference type="EMBL" id="SDJ08754.1"/>
    </source>
</evidence>
<sequence>MTQPVPNPLATASPTAPAIRPGFFEEAFSGYDVPPKIRVFAEAFCTRFKINGICDPAYCANTAALKLKVGDGCGGFDSDQVPLESEIPKIGDHLLFAYHTCINQTEPATTAEVINDMVRGALNGLSVQQLVPASPAPAQLPN</sequence>
<evidence type="ECO:0000313" key="2">
    <source>
        <dbReference type="Proteomes" id="UP000182894"/>
    </source>
</evidence>
<proteinExistence type="predicted"/>